<comment type="caution">
    <text evidence="2">The sequence shown here is derived from an EMBL/GenBank/DDBJ whole genome shotgun (WGS) entry which is preliminary data.</text>
</comment>
<keyword evidence="1" id="KW-0732">Signal</keyword>
<dbReference type="AlphaFoldDB" id="A0A7Y9UKI4"/>
<evidence type="ECO:0000313" key="2">
    <source>
        <dbReference type="EMBL" id="NYG55423.1"/>
    </source>
</evidence>
<dbReference type="InterPro" id="IPR006311">
    <property type="entry name" value="TAT_signal"/>
</dbReference>
<accession>A0A7Y9UKI4</accession>
<protein>
    <submittedName>
        <fullName evidence="2">Uncharacterized protein</fullName>
    </submittedName>
</protein>
<sequence>MKTTLRRTLAATAASAVAAAGTLAMTASPVAAAAADGGAKPVRTPFAFQANTSASRLVVDGIEPLALRLGATTLRCTQVANAPAQERGILTEQFEAALPEEVREIINSGPLSTSSRSYTANGGRLHVSESVSRLAGLELGGIPIDGFGTLPRLELGTVVSKAIAQHSKSGGYSARTDFSLLDFDLDLGDNPVTPQLQPILDLLEQVEAGAAPVSALLAEVEKALLSAGGLVIPNLGALQLRGFVERDDNRGALAAARPLTFVVDPDGPITKDAQGNVTGGDDWAQTAVELGRARAAIGGPVYGTVFRSHSVPLSVSLLGLEPLTFQSDTPAVLPCQGTGGQWVTRNHAIGSLLTQLGVISVGGAKSMYKGEHFARGRVVKGRVTNQPWSRGVMRTDVGEISIPFAGLTLTDLTTEVAVNTRKLIKVKNQPLRTYVQRATVAGKVKLGDQVLPLPVVGKPLEFTFGNGGEGILAALPSGTGRLGRAYKPLVLKLIAPGFDVLTMRIGEANIFAKQKG</sequence>
<name>A0A7Y9UKI4_9ACTN</name>
<dbReference type="EMBL" id="JACCAC010000001">
    <property type="protein sequence ID" value="NYG55423.1"/>
    <property type="molecule type" value="Genomic_DNA"/>
</dbReference>
<gene>
    <name evidence="2" type="ORF">BJ989_001727</name>
</gene>
<evidence type="ECO:0000256" key="1">
    <source>
        <dbReference type="SAM" id="SignalP"/>
    </source>
</evidence>
<keyword evidence="3" id="KW-1185">Reference proteome</keyword>
<feature type="chain" id="PRO_5038930152" evidence="1">
    <location>
        <begin position="34"/>
        <end position="516"/>
    </location>
</feature>
<feature type="signal peptide" evidence="1">
    <location>
        <begin position="1"/>
        <end position="33"/>
    </location>
</feature>
<reference evidence="2 3" key="1">
    <citation type="submission" date="2020-07" db="EMBL/GenBank/DDBJ databases">
        <title>Sequencing the genomes of 1000 actinobacteria strains.</title>
        <authorList>
            <person name="Klenk H.-P."/>
        </authorList>
    </citation>
    <scope>NUCLEOTIDE SEQUENCE [LARGE SCALE GENOMIC DNA]</scope>
    <source>
        <strain evidence="2 3">DSM 24552</strain>
    </source>
</reference>
<evidence type="ECO:0000313" key="3">
    <source>
        <dbReference type="Proteomes" id="UP000544110"/>
    </source>
</evidence>
<organism evidence="2 3">
    <name type="scientific">Nocardioides perillae</name>
    <dbReference type="NCBI Taxonomy" id="1119534"/>
    <lineage>
        <taxon>Bacteria</taxon>
        <taxon>Bacillati</taxon>
        <taxon>Actinomycetota</taxon>
        <taxon>Actinomycetes</taxon>
        <taxon>Propionibacteriales</taxon>
        <taxon>Nocardioidaceae</taxon>
        <taxon>Nocardioides</taxon>
    </lineage>
</organism>
<dbReference type="Proteomes" id="UP000544110">
    <property type="component" value="Unassembled WGS sequence"/>
</dbReference>
<dbReference type="PROSITE" id="PS51318">
    <property type="entry name" value="TAT"/>
    <property type="match status" value="1"/>
</dbReference>
<dbReference type="RefSeq" id="WP_179517868.1">
    <property type="nucleotide sequence ID" value="NZ_JACCAC010000001.1"/>
</dbReference>
<proteinExistence type="predicted"/>